<keyword evidence="3" id="KW-1185">Reference proteome</keyword>
<sequence length="137" mass="16071">MRDAAELEAGASYVKTPSKHRRSDSSDSFVSSTVTDSSKRPERRSRHTSRSRSPSYSRRRSKSRSRSREKDSRKSKRKDKERDRKGRRKEKEKKKDKDERRSVLTGKKIKLKVHKGSKDLEMDANRQDLLQFLNSTC</sequence>
<feature type="region of interest" description="Disordered" evidence="1">
    <location>
        <begin position="1"/>
        <end position="106"/>
    </location>
</feature>
<dbReference type="EMBL" id="KN822221">
    <property type="protein sequence ID" value="KIM52169.1"/>
    <property type="molecule type" value="Genomic_DNA"/>
</dbReference>
<evidence type="ECO:0000313" key="2">
    <source>
        <dbReference type="EMBL" id="KIM52169.1"/>
    </source>
</evidence>
<dbReference type="AlphaFoldDB" id="A0A0C3D6Z0"/>
<gene>
    <name evidence="2" type="ORF">SCLCIDRAFT_18255</name>
</gene>
<reference evidence="2 3" key="1">
    <citation type="submission" date="2014-04" db="EMBL/GenBank/DDBJ databases">
        <authorList>
            <consortium name="DOE Joint Genome Institute"/>
            <person name="Kuo A."/>
            <person name="Kohler A."/>
            <person name="Nagy L.G."/>
            <person name="Floudas D."/>
            <person name="Copeland A."/>
            <person name="Barry K.W."/>
            <person name="Cichocki N."/>
            <person name="Veneault-Fourrey C."/>
            <person name="LaButti K."/>
            <person name="Lindquist E.A."/>
            <person name="Lipzen A."/>
            <person name="Lundell T."/>
            <person name="Morin E."/>
            <person name="Murat C."/>
            <person name="Sun H."/>
            <person name="Tunlid A."/>
            <person name="Henrissat B."/>
            <person name="Grigoriev I.V."/>
            <person name="Hibbett D.S."/>
            <person name="Martin F."/>
            <person name="Nordberg H.P."/>
            <person name="Cantor M.N."/>
            <person name="Hua S.X."/>
        </authorList>
    </citation>
    <scope>NUCLEOTIDE SEQUENCE [LARGE SCALE GENOMIC DNA]</scope>
    <source>
        <strain evidence="2 3">Foug A</strain>
    </source>
</reference>
<feature type="compositionally biased region" description="Basic residues" evidence="1">
    <location>
        <begin position="41"/>
        <end position="50"/>
    </location>
</feature>
<feature type="compositionally biased region" description="Basic and acidic residues" evidence="1">
    <location>
        <begin position="66"/>
        <end position="84"/>
    </location>
</feature>
<feature type="compositionally biased region" description="Low complexity" evidence="1">
    <location>
        <begin position="26"/>
        <end position="36"/>
    </location>
</feature>
<accession>A0A0C3D6Z0</accession>
<dbReference type="OrthoDB" id="8964048at2759"/>
<protein>
    <submittedName>
        <fullName evidence="2">Uncharacterized protein</fullName>
    </submittedName>
</protein>
<proteinExistence type="predicted"/>
<dbReference type="InParanoid" id="A0A0C3D6Z0"/>
<dbReference type="HOGENOM" id="CLU_2027668_0_0_1"/>
<dbReference type="Proteomes" id="UP000053989">
    <property type="component" value="Unassembled WGS sequence"/>
</dbReference>
<name>A0A0C3D6Z0_9AGAM</name>
<evidence type="ECO:0000313" key="3">
    <source>
        <dbReference type="Proteomes" id="UP000053989"/>
    </source>
</evidence>
<feature type="compositionally biased region" description="Basic and acidic residues" evidence="1">
    <location>
        <begin position="93"/>
        <end position="102"/>
    </location>
</feature>
<evidence type="ECO:0000256" key="1">
    <source>
        <dbReference type="SAM" id="MobiDB-lite"/>
    </source>
</evidence>
<reference evidence="3" key="2">
    <citation type="submission" date="2015-01" db="EMBL/GenBank/DDBJ databases">
        <title>Evolutionary Origins and Diversification of the Mycorrhizal Mutualists.</title>
        <authorList>
            <consortium name="DOE Joint Genome Institute"/>
            <consortium name="Mycorrhizal Genomics Consortium"/>
            <person name="Kohler A."/>
            <person name="Kuo A."/>
            <person name="Nagy L.G."/>
            <person name="Floudas D."/>
            <person name="Copeland A."/>
            <person name="Barry K.W."/>
            <person name="Cichocki N."/>
            <person name="Veneault-Fourrey C."/>
            <person name="LaButti K."/>
            <person name="Lindquist E.A."/>
            <person name="Lipzen A."/>
            <person name="Lundell T."/>
            <person name="Morin E."/>
            <person name="Murat C."/>
            <person name="Riley R."/>
            <person name="Ohm R."/>
            <person name="Sun H."/>
            <person name="Tunlid A."/>
            <person name="Henrissat B."/>
            <person name="Grigoriev I.V."/>
            <person name="Hibbett D.S."/>
            <person name="Martin F."/>
        </authorList>
    </citation>
    <scope>NUCLEOTIDE SEQUENCE [LARGE SCALE GENOMIC DNA]</scope>
    <source>
        <strain evidence="3">Foug A</strain>
    </source>
</reference>
<organism evidence="2 3">
    <name type="scientific">Scleroderma citrinum Foug A</name>
    <dbReference type="NCBI Taxonomy" id="1036808"/>
    <lineage>
        <taxon>Eukaryota</taxon>
        <taxon>Fungi</taxon>
        <taxon>Dikarya</taxon>
        <taxon>Basidiomycota</taxon>
        <taxon>Agaricomycotina</taxon>
        <taxon>Agaricomycetes</taxon>
        <taxon>Agaricomycetidae</taxon>
        <taxon>Boletales</taxon>
        <taxon>Sclerodermatineae</taxon>
        <taxon>Sclerodermataceae</taxon>
        <taxon>Scleroderma</taxon>
    </lineage>
</organism>
<dbReference type="STRING" id="1036808.A0A0C3D6Z0"/>